<keyword evidence="3" id="KW-1185">Reference proteome</keyword>
<feature type="transmembrane region" description="Helical" evidence="1">
    <location>
        <begin position="127"/>
        <end position="147"/>
    </location>
</feature>
<dbReference type="KEGG" id="thei:K1720_00875"/>
<feature type="transmembrane region" description="Helical" evidence="1">
    <location>
        <begin position="71"/>
        <end position="88"/>
    </location>
</feature>
<feature type="transmembrane region" description="Helical" evidence="1">
    <location>
        <begin position="100"/>
        <end position="120"/>
    </location>
</feature>
<keyword evidence="1" id="KW-0812">Transmembrane</keyword>
<keyword evidence="1" id="KW-0472">Membrane</keyword>
<evidence type="ECO:0000256" key="1">
    <source>
        <dbReference type="SAM" id="Phobius"/>
    </source>
</evidence>
<dbReference type="RefSeq" id="WP_251949350.1">
    <property type="nucleotide sequence ID" value="NZ_CP080572.1"/>
</dbReference>
<name>A0A9E7SDI5_9EURY</name>
<dbReference type="EMBL" id="CP080572">
    <property type="protein sequence ID" value="USH00073.1"/>
    <property type="molecule type" value="Genomic_DNA"/>
</dbReference>
<evidence type="ECO:0000313" key="3">
    <source>
        <dbReference type="Proteomes" id="UP001056425"/>
    </source>
</evidence>
<gene>
    <name evidence="2" type="ORF">K1720_00875</name>
</gene>
<sequence>MERKELRLVFFTLAILMATQPGAIAFANFDAPYGFYKDLSTWILSYLGGAVLLFVYGVITRGGISGKFLGFYGMHILVLLLITYFMIVGEVNPSLSILNLPPLIFLGLFLSILLFIPSVFSPPYYSYDLPLLLAQIGLWIWAFWMLLKLRKFEEEEKFFTIYRIFLGLMLFSIFFGVLKLIEVFR</sequence>
<dbReference type="Proteomes" id="UP001056425">
    <property type="component" value="Chromosome"/>
</dbReference>
<protein>
    <submittedName>
        <fullName evidence="2">Uncharacterized protein</fullName>
    </submittedName>
</protein>
<reference evidence="2 3" key="1">
    <citation type="submission" date="2021-08" db="EMBL/GenBank/DDBJ databases">
        <title>Thermococcus onnuriiensis IOH2.</title>
        <authorList>
            <person name="Park Y.-J."/>
        </authorList>
    </citation>
    <scope>NUCLEOTIDE SEQUENCE [LARGE SCALE GENOMIC DNA]</scope>
    <source>
        <strain evidence="2 3">IOH2</strain>
    </source>
</reference>
<proteinExistence type="predicted"/>
<feature type="transmembrane region" description="Helical" evidence="1">
    <location>
        <begin position="159"/>
        <end position="181"/>
    </location>
</feature>
<evidence type="ECO:0000313" key="2">
    <source>
        <dbReference type="EMBL" id="USH00073.1"/>
    </source>
</evidence>
<dbReference type="GeneID" id="72776852"/>
<dbReference type="AlphaFoldDB" id="A0A9E7SDI5"/>
<accession>A0A9E7SDI5</accession>
<keyword evidence="1" id="KW-1133">Transmembrane helix</keyword>
<organism evidence="2 3">
    <name type="scientific">Thermococcus argininiproducens</name>
    <dbReference type="NCBI Taxonomy" id="2866384"/>
    <lineage>
        <taxon>Archaea</taxon>
        <taxon>Methanobacteriati</taxon>
        <taxon>Methanobacteriota</taxon>
        <taxon>Thermococci</taxon>
        <taxon>Thermococcales</taxon>
        <taxon>Thermococcaceae</taxon>
        <taxon>Thermococcus</taxon>
    </lineage>
</organism>
<feature type="transmembrane region" description="Helical" evidence="1">
    <location>
        <begin position="41"/>
        <end position="59"/>
    </location>
</feature>